<dbReference type="InterPro" id="IPR000160">
    <property type="entry name" value="GGDEF_dom"/>
</dbReference>
<feature type="transmembrane region" description="Helical" evidence="3">
    <location>
        <begin position="12"/>
        <end position="32"/>
    </location>
</feature>
<feature type="transmembrane region" description="Helical" evidence="3">
    <location>
        <begin position="153"/>
        <end position="171"/>
    </location>
</feature>
<dbReference type="OrthoDB" id="9813903at2"/>
<dbReference type="FunFam" id="3.30.70.270:FF:000001">
    <property type="entry name" value="Diguanylate cyclase domain protein"/>
    <property type="match status" value="1"/>
</dbReference>
<accession>A0A2S5GYW3</accession>
<dbReference type="Proteomes" id="UP000239990">
    <property type="component" value="Unassembled WGS sequence"/>
</dbReference>
<proteinExistence type="predicted"/>
<reference evidence="5 6" key="1">
    <citation type="submission" date="2018-02" db="EMBL/GenBank/DDBJ databases">
        <title>Draft Genome of Achromobacter spanius stain 6.</title>
        <authorList>
            <person name="Gunasekera T.S."/>
            <person name="Radwan O."/>
            <person name="Ruiz O.N."/>
        </authorList>
    </citation>
    <scope>NUCLEOTIDE SEQUENCE [LARGE SCALE GENOMIC DNA]</scope>
    <source>
        <strain evidence="5 6">6</strain>
    </source>
</reference>
<dbReference type="NCBIfam" id="TIGR00254">
    <property type="entry name" value="GGDEF"/>
    <property type="match status" value="1"/>
</dbReference>
<sequence length="379" mass="41389">MVGAQVRITLSLIAPTLVVVFAITFVGIWCAFRHRTYLLYLAAGCGLFAAGAMSQILYLPRDSGANALVSGMLYITAVCAATQGILNRVGRGLPWRAYLAFCAAILTALWYFFYIDRNLLVRVYVLNIGIGALLTVAALRMRRASAGRRIDTALFVVLLAFGLHFFPRTLLSIGTHAPNGPLAFADSPFWQWLQLSLAVFSVGLAITLLLAVAADTIDEVRHEGEKDWLTGLLNRRGFETRMRPFEQGRHEPAALVVGDVDHFKRINDQYGHSGGDAVLKDVARALTLCVRKRDLLGRIGGEEFAVYLPATDFQEAVRCAERLRAFVADTVRAPDGASPVTMSLGVAAATAADNWQSLFQRADEKLYAAKRAGRNQVAA</sequence>
<dbReference type="GO" id="GO:0052621">
    <property type="term" value="F:diguanylate cyclase activity"/>
    <property type="evidence" value="ECO:0007669"/>
    <property type="project" value="UniProtKB-EC"/>
</dbReference>
<feature type="transmembrane region" description="Helical" evidence="3">
    <location>
        <begin position="65"/>
        <end position="86"/>
    </location>
</feature>
<gene>
    <name evidence="5" type="ORF">C4E15_02655</name>
</gene>
<dbReference type="PROSITE" id="PS50887">
    <property type="entry name" value="GGDEF"/>
    <property type="match status" value="1"/>
</dbReference>
<feature type="transmembrane region" description="Helical" evidence="3">
    <location>
        <begin position="121"/>
        <end position="141"/>
    </location>
</feature>
<dbReference type="CDD" id="cd01949">
    <property type="entry name" value="GGDEF"/>
    <property type="match status" value="1"/>
</dbReference>
<dbReference type="InterPro" id="IPR029787">
    <property type="entry name" value="Nucleotide_cyclase"/>
</dbReference>
<evidence type="ECO:0000259" key="4">
    <source>
        <dbReference type="PROSITE" id="PS50887"/>
    </source>
</evidence>
<dbReference type="Pfam" id="PF00990">
    <property type="entry name" value="GGDEF"/>
    <property type="match status" value="1"/>
</dbReference>
<dbReference type="SUPFAM" id="SSF55073">
    <property type="entry name" value="Nucleotide cyclase"/>
    <property type="match status" value="1"/>
</dbReference>
<feature type="transmembrane region" description="Helical" evidence="3">
    <location>
        <begin position="98"/>
        <end position="115"/>
    </location>
</feature>
<feature type="transmembrane region" description="Helical" evidence="3">
    <location>
        <begin position="39"/>
        <end position="59"/>
    </location>
</feature>
<keyword evidence="3" id="KW-0812">Transmembrane</keyword>
<keyword evidence="3" id="KW-1133">Transmembrane helix</keyword>
<dbReference type="EMBL" id="PREU01000001">
    <property type="protein sequence ID" value="PPA78198.1"/>
    <property type="molecule type" value="Genomic_DNA"/>
</dbReference>
<feature type="transmembrane region" description="Helical" evidence="3">
    <location>
        <begin position="191"/>
        <end position="213"/>
    </location>
</feature>
<name>A0A2S5GYW3_9BURK</name>
<dbReference type="EC" id="2.7.7.65" evidence="1"/>
<evidence type="ECO:0000313" key="5">
    <source>
        <dbReference type="EMBL" id="PPA78198.1"/>
    </source>
</evidence>
<dbReference type="Gene3D" id="3.30.70.270">
    <property type="match status" value="1"/>
</dbReference>
<evidence type="ECO:0000313" key="6">
    <source>
        <dbReference type="Proteomes" id="UP000239990"/>
    </source>
</evidence>
<comment type="catalytic activity">
    <reaction evidence="2">
        <text>2 GTP = 3',3'-c-di-GMP + 2 diphosphate</text>
        <dbReference type="Rhea" id="RHEA:24898"/>
        <dbReference type="ChEBI" id="CHEBI:33019"/>
        <dbReference type="ChEBI" id="CHEBI:37565"/>
        <dbReference type="ChEBI" id="CHEBI:58805"/>
        <dbReference type="EC" id="2.7.7.65"/>
    </reaction>
</comment>
<comment type="caution">
    <text evidence="5">The sequence shown here is derived from an EMBL/GenBank/DDBJ whole genome shotgun (WGS) entry which is preliminary data.</text>
</comment>
<dbReference type="AlphaFoldDB" id="A0A2S5GYW3"/>
<dbReference type="InterPro" id="IPR050469">
    <property type="entry name" value="Diguanylate_Cyclase"/>
</dbReference>
<organism evidence="5 6">
    <name type="scientific">Achromobacter spanius</name>
    <dbReference type="NCBI Taxonomy" id="217203"/>
    <lineage>
        <taxon>Bacteria</taxon>
        <taxon>Pseudomonadati</taxon>
        <taxon>Pseudomonadota</taxon>
        <taxon>Betaproteobacteria</taxon>
        <taxon>Burkholderiales</taxon>
        <taxon>Alcaligenaceae</taxon>
        <taxon>Achromobacter</taxon>
    </lineage>
</organism>
<evidence type="ECO:0000256" key="2">
    <source>
        <dbReference type="ARBA" id="ARBA00034247"/>
    </source>
</evidence>
<feature type="domain" description="GGDEF" evidence="4">
    <location>
        <begin position="251"/>
        <end position="379"/>
    </location>
</feature>
<dbReference type="RefSeq" id="WP_104142166.1">
    <property type="nucleotide sequence ID" value="NZ_PREU01000001.1"/>
</dbReference>
<dbReference type="SMART" id="SM00267">
    <property type="entry name" value="GGDEF"/>
    <property type="match status" value="1"/>
</dbReference>
<dbReference type="PANTHER" id="PTHR45138:SF9">
    <property type="entry name" value="DIGUANYLATE CYCLASE DGCM-RELATED"/>
    <property type="match status" value="1"/>
</dbReference>
<keyword evidence="3" id="KW-0472">Membrane</keyword>
<evidence type="ECO:0000256" key="3">
    <source>
        <dbReference type="SAM" id="Phobius"/>
    </source>
</evidence>
<dbReference type="PANTHER" id="PTHR45138">
    <property type="entry name" value="REGULATORY COMPONENTS OF SENSORY TRANSDUCTION SYSTEM"/>
    <property type="match status" value="1"/>
</dbReference>
<dbReference type="InterPro" id="IPR043128">
    <property type="entry name" value="Rev_trsase/Diguanyl_cyclase"/>
</dbReference>
<protein>
    <recommendedName>
        <fullName evidence="1">diguanylate cyclase</fullName>
        <ecNumber evidence="1">2.7.7.65</ecNumber>
    </recommendedName>
</protein>
<evidence type="ECO:0000256" key="1">
    <source>
        <dbReference type="ARBA" id="ARBA00012528"/>
    </source>
</evidence>